<dbReference type="Gene3D" id="3.40.47.10">
    <property type="match status" value="1"/>
</dbReference>
<dbReference type="InterPro" id="IPR032821">
    <property type="entry name" value="PKS_assoc"/>
</dbReference>
<dbReference type="CDD" id="cd00833">
    <property type="entry name" value="PKS"/>
    <property type="match status" value="1"/>
</dbReference>
<dbReference type="InterPro" id="IPR014030">
    <property type="entry name" value="Ketoacyl_synth_N"/>
</dbReference>
<sequence length="718" mass="78644">MQNEEYCTGGFDPEDIVISGVAGRFPECDNVGELEESSYQKKNLTLFSSIRYAKGDIGVPYHSNGLLKELDKLDAEFFGFSHEELNRMEPATRIHMEVTYEAIADAGYDAIDLKGTNIGIYNAGINDDAQKVYYEFERTFDHLEYFRTMMPNKTTQGLGFTGPSFTVDSGCSSSNGALWMAVNDIRQGVVDAAVVSGCQLQLHPFLARLSIGGGFASKTGNAIPFDERSDGMTKAEAIVAIFVQKAKVARRVYATIEDIRFCSSGRIPEGIAVPSTSMERQILLDTLSDAGVDADEIDYVEAHGTGTPVGDPIEVNAVAEVFCKDRKRPIFLGTVKSNIGHTEASSETFVGKILFMVVLAVSGICGLINAILVFENDSISPNSKYKFPNPCCTPLLQGKVEVVTKPTPHMREYIPVTSLGFGGTIVETLLKRNPIQSLGCNSDPNLPRLVLFPATTHEGVDAVFRFVQGRRDLGNEFFALLNKLSFAPAHLKSHRGFALFQDGHKLVSEIKIAFVDLLKYMDVTSDKIIGYGIGELASAYSDGCITAEQAILAAYFCGKSIEQVKFQMNGTSVTDMLWGLTGSPCPADDKIVFLQLEKYSGKKVPMCSILRRELLHSITFVLESELKEVFKVPATRSQRWVNSSYPEPKSRLTNAEYFAHRLISVAPSSEALRQIPRNALVVEMGVPTLPIINGVSHLALMNKDSKGGMQVLLESLGK</sequence>
<dbReference type="InterPro" id="IPR018201">
    <property type="entry name" value="Ketoacyl_synth_AS"/>
</dbReference>
<evidence type="ECO:0000256" key="3">
    <source>
        <dbReference type="ARBA" id="ARBA00022679"/>
    </source>
</evidence>
<dbReference type="SUPFAM" id="SSF53901">
    <property type="entry name" value="Thiolase-like"/>
    <property type="match status" value="1"/>
</dbReference>
<evidence type="ECO:0000313" key="6">
    <source>
        <dbReference type="Proteomes" id="UP001054837"/>
    </source>
</evidence>
<dbReference type="GO" id="GO:0004312">
    <property type="term" value="F:fatty acid synthase activity"/>
    <property type="evidence" value="ECO:0007669"/>
    <property type="project" value="TreeGrafter"/>
</dbReference>
<protein>
    <submittedName>
        <fullName evidence="5">Fatty acid synthase</fullName>
    </submittedName>
</protein>
<dbReference type="InterPro" id="IPR020841">
    <property type="entry name" value="PKS_Beta-ketoAc_synthase_dom"/>
</dbReference>
<dbReference type="EMBL" id="BPLQ01001717">
    <property type="protein sequence ID" value="GIX84427.1"/>
    <property type="molecule type" value="Genomic_DNA"/>
</dbReference>
<feature type="domain" description="Ketosynthase family 3 (KS3)" evidence="4">
    <location>
        <begin position="13"/>
        <end position="432"/>
    </location>
</feature>
<keyword evidence="3" id="KW-0808">Transferase</keyword>
<dbReference type="Proteomes" id="UP001054837">
    <property type="component" value="Unassembled WGS sequence"/>
</dbReference>
<dbReference type="InterPro" id="IPR014031">
    <property type="entry name" value="Ketoacyl_synth_C"/>
</dbReference>
<dbReference type="PROSITE" id="PS00606">
    <property type="entry name" value="KS3_1"/>
    <property type="match status" value="1"/>
</dbReference>
<accession>A0AAV4NI17</accession>
<evidence type="ECO:0000313" key="5">
    <source>
        <dbReference type="EMBL" id="GIX84427.1"/>
    </source>
</evidence>
<dbReference type="InterPro" id="IPR016035">
    <property type="entry name" value="Acyl_Trfase/lysoPLipase"/>
</dbReference>
<name>A0AAV4NI17_9ARAC</name>
<dbReference type="PANTHER" id="PTHR43775">
    <property type="entry name" value="FATTY ACID SYNTHASE"/>
    <property type="match status" value="1"/>
</dbReference>
<comment type="caution">
    <text evidence="5">The sequence shown here is derived from an EMBL/GenBank/DDBJ whole genome shotgun (WGS) entry which is preliminary data.</text>
</comment>
<dbReference type="Pfam" id="PF00109">
    <property type="entry name" value="ketoacyl-synt"/>
    <property type="match status" value="1"/>
</dbReference>
<proteinExistence type="predicted"/>
<dbReference type="InterPro" id="IPR016039">
    <property type="entry name" value="Thiolase-like"/>
</dbReference>
<keyword evidence="6" id="KW-1185">Reference proteome</keyword>
<dbReference type="Pfam" id="PF16197">
    <property type="entry name" value="KAsynt_C_assoc"/>
    <property type="match status" value="1"/>
</dbReference>
<evidence type="ECO:0000259" key="4">
    <source>
        <dbReference type="PROSITE" id="PS52004"/>
    </source>
</evidence>
<dbReference type="Gene3D" id="3.40.366.10">
    <property type="entry name" value="Malonyl-Coenzyme A Acyl Carrier Protein, domain 2"/>
    <property type="match status" value="1"/>
</dbReference>
<dbReference type="SUPFAM" id="SSF52151">
    <property type="entry name" value="FabD/lysophospholipase-like"/>
    <property type="match status" value="1"/>
</dbReference>
<organism evidence="5 6">
    <name type="scientific">Caerostris darwini</name>
    <dbReference type="NCBI Taxonomy" id="1538125"/>
    <lineage>
        <taxon>Eukaryota</taxon>
        <taxon>Metazoa</taxon>
        <taxon>Ecdysozoa</taxon>
        <taxon>Arthropoda</taxon>
        <taxon>Chelicerata</taxon>
        <taxon>Arachnida</taxon>
        <taxon>Araneae</taxon>
        <taxon>Araneomorphae</taxon>
        <taxon>Entelegynae</taxon>
        <taxon>Araneoidea</taxon>
        <taxon>Araneidae</taxon>
        <taxon>Caerostris</taxon>
    </lineage>
</organism>
<dbReference type="PROSITE" id="PS52004">
    <property type="entry name" value="KS3_2"/>
    <property type="match status" value="1"/>
</dbReference>
<dbReference type="InterPro" id="IPR050091">
    <property type="entry name" value="PKS_NRPS_Biosynth_Enz"/>
</dbReference>
<keyword evidence="1" id="KW-0596">Phosphopantetheine</keyword>
<dbReference type="AlphaFoldDB" id="A0AAV4NI17"/>
<dbReference type="Pfam" id="PF00698">
    <property type="entry name" value="Acyl_transf_1"/>
    <property type="match status" value="1"/>
</dbReference>
<dbReference type="GO" id="GO:0004315">
    <property type="term" value="F:3-oxoacyl-[acyl-carrier-protein] synthase activity"/>
    <property type="evidence" value="ECO:0007669"/>
    <property type="project" value="InterPro"/>
</dbReference>
<dbReference type="InterPro" id="IPR014043">
    <property type="entry name" value="Acyl_transferase_dom"/>
</dbReference>
<evidence type="ECO:0000256" key="1">
    <source>
        <dbReference type="ARBA" id="ARBA00022450"/>
    </source>
</evidence>
<dbReference type="SMART" id="SM00825">
    <property type="entry name" value="PKS_KS"/>
    <property type="match status" value="1"/>
</dbReference>
<dbReference type="InterPro" id="IPR001227">
    <property type="entry name" value="Ac_transferase_dom_sf"/>
</dbReference>
<dbReference type="PANTHER" id="PTHR43775:SF23">
    <property type="entry name" value="FATTY ACID SYNTHASE 3"/>
    <property type="match status" value="1"/>
</dbReference>
<keyword evidence="2" id="KW-0597">Phosphoprotein</keyword>
<dbReference type="GO" id="GO:0006633">
    <property type="term" value="P:fatty acid biosynthetic process"/>
    <property type="evidence" value="ECO:0007669"/>
    <property type="project" value="InterPro"/>
</dbReference>
<evidence type="ECO:0000256" key="2">
    <source>
        <dbReference type="ARBA" id="ARBA00022553"/>
    </source>
</evidence>
<dbReference type="Pfam" id="PF02801">
    <property type="entry name" value="Ketoacyl-synt_C"/>
    <property type="match status" value="1"/>
</dbReference>
<gene>
    <name evidence="5" type="primary">FASN</name>
    <name evidence="5" type="ORF">CDAR_751</name>
</gene>
<reference evidence="5 6" key="1">
    <citation type="submission" date="2021-06" db="EMBL/GenBank/DDBJ databases">
        <title>Caerostris darwini draft genome.</title>
        <authorList>
            <person name="Kono N."/>
            <person name="Arakawa K."/>
        </authorList>
    </citation>
    <scope>NUCLEOTIDE SEQUENCE [LARGE SCALE GENOMIC DNA]</scope>
</reference>